<proteinExistence type="predicted"/>
<evidence type="ECO:0000313" key="2">
    <source>
        <dbReference type="EMBL" id="KAK1130814.1"/>
    </source>
</evidence>
<evidence type="ECO:0000256" key="1">
    <source>
        <dbReference type="SAM" id="MobiDB-lite"/>
    </source>
</evidence>
<feature type="region of interest" description="Disordered" evidence="1">
    <location>
        <begin position="1"/>
        <end position="26"/>
    </location>
</feature>
<protein>
    <submittedName>
        <fullName evidence="2">Uncharacterized protein</fullName>
    </submittedName>
</protein>
<evidence type="ECO:0000313" key="3">
    <source>
        <dbReference type="Proteomes" id="UP001177670"/>
    </source>
</evidence>
<sequence length="60" mass="6435">MQTTTRYREHGGTSGHTKTNLDGGATMTATAAPSLKSAWLELNTFQAQKNGLARLVTNLD</sequence>
<dbReference type="EMBL" id="JAHYIQ010000007">
    <property type="protein sequence ID" value="KAK1130814.1"/>
    <property type="molecule type" value="Genomic_DNA"/>
</dbReference>
<reference evidence="2" key="1">
    <citation type="submission" date="2021-10" db="EMBL/GenBank/DDBJ databases">
        <title>Melipona bicolor Genome sequencing and assembly.</title>
        <authorList>
            <person name="Araujo N.S."/>
            <person name="Arias M.C."/>
        </authorList>
    </citation>
    <scope>NUCLEOTIDE SEQUENCE</scope>
    <source>
        <strain evidence="2">USP_2M_L1-L4_2017</strain>
        <tissue evidence="2">Whole body</tissue>
    </source>
</reference>
<keyword evidence="3" id="KW-1185">Reference proteome</keyword>
<gene>
    <name evidence="2" type="ORF">K0M31_018923</name>
</gene>
<organism evidence="2 3">
    <name type="scientific">Melipona bicolor</name>
    <dbReference type="NCBI Taxonomy" id="60889"/>
    <lineage>
        <taxon>Eukaryota</taxon>
        <taxon>Metazoa</taxon>
        <taxon>Ecdysozoa</taxon>
        <taxon>Arthropoda</taxon>
        <taxon>Hexapoda</taxon>
        <taxon>Insecta</taxon>
        <taxon>Pterygota</taxon>
        <taxon>Neoptera</taxon>
        <taxon>Endopterygota</taxon>
        <taxon>Hymenoptera</taxon>
        <taxon>Apocrita</taxon>
        <taxon>Aculeata</taxon>
        <taxon>Apoidea</taxon>
        <taxon>Anthophila</taxon>
        <taxon>Apidae</taxon>
        <taxon>Melipona</taxon>
    </lineage>
</organism>
<name>A0AA40G506_9HYME</name>
<feature type="compositionally biased region" description="Basic and acidic residues" evidence="1">
    <location>
        <begin position="1"/>
        <end position="11"/>
    </location>
</feature>
<dbReference type="AlphaFoldDB" id="A0AA40G506"/>
<dbReference type="Proteomes" id="UP001177670">
    <property type="component" value="Unassembled WGS sequence"/>
</dbReference>
<accession>A0AA40G506</accession>
<comment type="caution">
    <text evidence="2">The sequence shown here is derived from an EMBL/GenBank/DDBJ whole genome shotgun (WGS) entry which is preliminary data.</text>
</comment>